<dbReference type="SMART" id="SM01329">
    <property type="entry name" value="Iso_dh"/>
    <property type="match status" value="1"/>
</dbReference>
<dbReference type="InterPro" id="IPR050501">
    <property type="entry name" value="ICDH/IPMDH"/>
</dbReference>
<keyword evidence="3" id="KW-0479">Metal-binding</keyword>
<comment type="cofactor">
    <cofactor evidence="1">
        <name>Mn(2+)</name>
        <dbReference type="ChEBI" id="CHEBI:29035"/>
    </cofactor>
</comment>
<dbReference type="InterPro" id="IPR019818">
    <property type="entry name" value="IsoCit/isopropylmalate_DH_CS"/>
</dbReference>
<evidence type="ECO:0000256" key="1">
    <source>
        <dbReference type="ARBA" id="ARBA00001936"/>
    </source>
</evidence>
<evidence type="ECO:0000313" key="9">
    <source>
        <dbReference type="Proteomes" id="UP000621510"/>
    </source>
</evidence>
<evidence type="ECO:0000259" key="7">
    <source>
        <dbReference type="SMART" id="SM01329"/>
    </source>
</evidence>
<accession>A0ABS1Q1E1</accession>
<dbReference type="SUPFAM" id="SSF53659">
    <property type="entry name" value="Isocitrate/Isopropylmalate dehydrogenase-like"/>
    <property type="match status" value="1"/>
</dbReference>
<dbReference type="EMBL" id="JAERRG010000021">
    <property type="protein sequence ID" value="MBL1118060.1"/>
    <property type="molecule type" value="Genomic_DNA"/>
</dbReference>
<name>A0ABS1Q1E1_9ACTN</name>
<keyword evidence="9" id="KW-1185">Reference proteome</keyword>
<gene>
    <name evidence="8" type="ORF">JK364_37635</name>
</gene>
<dbReference type="PANTHER" id="PTHR43275">
    <property type="entry name" value="D-MALATE DEHYDROGENASE [DECARBOXYLATING]"/>
    <property type="match status" value="1"/>
</dbReference>
<proteinExistence type="predicted"/>
<evidence type="ECO:0000256" key="5">
    <source>
        <dbReference type="ARBA" id="ARBA00023027"/>
    </source>
</evidence>
<dbReference type="Gene3D" id="3.40.718.10">
    <property type="entry name" value="Isopropylmalate Dehydrogenase"/>
    <property type="match status" value="1"/>
</dbReference>
<evidence type="ECO:0000256" key="4">
    <source>
        <dbReference type="ARBA" id="ARBA00023002"/>
    </source>
</evidence>
<evidence type="ECO:0000256" key="2">
    <source>
        <dbReference type="ARBA" id="ARBA00001946"/>
    </source>
</evidence>
<keyword evidence="4" id="KW-0560">Oxidoreductase</keyword>
<feature type="domain" description="Isopropylmalate dehydrogenase-like" evidence="7">
    <location>
        <begin position="9"/>
        <end position="349"/>
    </location>
</feature>
<organism evidence="8 9">
    <name type="scientific">Streptomyces endocoffeicus</name>
    <dbReference type="NCBI Taxonomy" id="2898945"/>
    <lineage>
        <taxon>Bacteria</taxon>
        <taxon>Bacillati</taxon>
        <taxon>Actinomycetota</taxon>
        <taxon>Actinomycetes</taxon>
        <taxon>Kitasatosporales</taxon>
        <taxon>Streptomycetaceae</taxon>
        <taxon>Streptomyces</taxon>
    </lineage>
</organism>
<evidence type="ECO:0000256" key="6">
    <source>
        <dbReference type="ARBA" id="ARBA00023211"/>
    </source>
</evidence>
<keyword evidence="5" id="KW-0520">NAD</keyword>
<reference evidence="8 9" key="1">
    <citation type="submission" date="2021-01" db="EMBL/GenBank/DDBJ databases">
        <title>WGS of actinomycetes isolated from Thailand.</title>
        <authorList>
            <person name="Thawai C."/>
        </authorList>
    </citation>
    <scope>NUCLEOTIDE SEQUENCE [LARGE SCALE GENOMIC DNA]</scope>
    <source>
        <strain evidence="8 9">CA3R110</strain>
    </source>
</reference>
<dbReference type="PROSITE" id="PS00470">
    <property type="entry name" value="IDH_IMDH"/>
    <property type="match status" value="1"/>
</dbReference>
<comment type="cofactor">
    <cofactor evidence="2">
        <name>Mg(2+)</name>
        <dbReference type="ChEBI" id="CHEBI:18420"/>
    </cofactor>
</comment>
<dbReference type="Pfam" id="PF00180">
    <property type="entry name" value="Iso_dh"/>
    <property type="match status" value="1"/>
</dbReference>
<dbReference type="Proteomes" id="UP000621510">
    <property type="component" value="Unassembled WGS sequence"/>
</dbReference>
<protein>
    <submittedName>
        <fullName evidence="8">Isocitrate/isopropylmalate dehydrogenase family protein</fullName>
    </submittedName>
</protein>
<comment type="caution">
    <text evidence="8">The sequence shown here is derived from an EMBL/GenBank/DDBJ whole genome shotgun (WGS) entry which is preliminary data.</text>
</comment>
<dbReference type="RefSeq" id="WP_201855898.1">
    <property type="nucleotide sequence ID" value="NZ_JAERRG010000021.1"/>
</dbReference>
<sequence>MTRDTNVVRLAVIPGDGIGPEVVAATVPVLRAALEADGHRLEVTSFDWGGERFLRQGAAMPADAADLVKQTDAVLFGAVGRPDVPEHELIWGLIIGLRQRLDLAVNLRPVRAFPGVPTKVRDTDGVDLVIVRENTEGEYVGAGGVAHAGSGHDLGIEVAVHSRRAIERAAHQAFTLAGRRSGRLCLVTKSNAMRYGYPLWDRVVREVGEQYPRVELETVLVDAMAARMIQAPRSLDVLLASNLFGDILSDLAAVLAGGMGMAPSANVLPGGDVPGIYEPVHGSAPDIAGKGVANPVACTLSGAMLLDDLGHTGPARRVRDAVAGALRDTQHHTADLGGNATTADVASAVLHAMEGQEENV</sequence>
<dbReference type="InterPro" id="IPR024084">
    <property type="entry name" value="IsoPropMal-DH-like_dom"/>
</dbReference>
<evidence type="ECO:0000313" key="8">
    <source>
        <dbReference type="EMBL" id="MBL1118060.1"/>
    </source>
</evidence>
<dbReference type="PANTHER" id="PTHR43275:SF1">
    <property type="entry name" value="D-MALATE DEHYDROGENASE [DECARBOXYLATING]"/>
    <property type="match status" value="1"/>
</dbReference>
<evidence type="ECO:0000256" key="3">
    <source>
        <dbReference type="ARBA" id="ARBA00022723"/>
    </source>
</evidence>
<keyword evidence="6" id="KW-0464">Manganese</keyword>